<organism evidence="2 3">
    <name type="scientific">Streptomyces erythrochromogenes</name>
    <dbReference type="NCBI Taxonomy" id="285574"/>
    <lineage>
        <taxon>Bacteria</taxon>
        <taxon>Bacillati</taxon>
        <taxon>Actinomycetota</taxon>
        <taxon>Actinomycetes</taxon>
        <taxon>Kitasatosporales</taxon>
        <taxon>Streptomycetaceae</taxon>
        <taxon>Streptomyces</taxon>
    </lineage>
</organism>
<dbReference type="GeneID" id="95497936"/>
<name>A0ABZ1QC59_9ACTN</name>
<sequence length="386" mass="41847">MTEAPRFTQAEIDRAIALEDAHKDGRPLPPERVKQAVDRLYGEWIAAGGEKKFADVLEFATHVAKTESPTAEHRGETRALWSFKSQPEGAPREVGHRFLAQACGESRGYQVLEDSPVGRRLDSYELWDGNVQSALIKRFGLDEGYVQESPADIWDAASESYAKAATGEVEIFAADIGAGSVLGRMEMPRVLGPEGVGKEAVRFPVEFPHHAHLPQDMYAFLSDDSVRCQLRLEDYKKETTTPEQFAAKLAAIDVPEYLKQAHTAAVARLSAATSYEELTAPAAEPTESEITRPEPAQSEPAKAEPQQPGPKQPKVQEAGPSQPEPSQPAPTQPEPKQPPLGQSFLHGGAVPSRVVVPPRPRPGVAGTHGTINPVIEAAPKSQGVEQ</sequence>
<protein>
    <submittedName>
        <fullName evidence="2">Uncharacterized protein</fullName>
    </submittedName>
</protein>
<keyword evidence="3" id="KW-1185">Reference proteome</keyword>
<proteinExistence type="predicted"/>
<feature type="compositionally biased region" description="Low complexity" evidence="1">
    <location>
        <begin position="347"/>
        <end position="356"/>
    </location>
</feature>
<dbReference type="Proteomes" id="UP001432312">
    <property type="component" value="Chromosome"/>
</dbReference>
<gene>
    <name evidence="2" type="ORF">OHA91_17840</name>
</gene>
<evidence type="ECO:0000313" key="3">
    <source>
        <dbReference type="Proteomes" id="UP001432312"/>
    </source>
</evidence>
<feature type="compositionally biased region" description="Pro residues" evidence="1">
    <location>
        <begin position="322"/>
        <end position="338"/>
    </location>
</feature>
<accession>A0ABZ1QC59</accession>
<evidence type="ECO:0000256" key="1">
    <source>
        <dbReference type="SAM" id="MobiDB-lite"/>
    </source>
</evidence>
<dbReference type="RefSeq" id="WP_328739607.1">
    <property type="nucleotide sequence ID" value="NZ_CP108036.1"/>
</dbReference>
<reference evidence="2" key="1">
    <citation type="submission" date="2022-10" db="EMBL/GenBank/DDBJ databases">
        <title>The complete genomes of actinobacterial strains from the NBC collection.</title>
        <authorList>
            <person name="Joergensen T.S."/>
            <person name="Alvarez Arevalo M."/>
            <person name="Sterndorff E.B."/>
            <person name="Faurdal D."/>
            <person name="Vuksanovic O."/>
            <person name="Mourched A.-S."/>
            <person name="Charusanti P."/>
            <person name="Shaw S."/>
            <person name="Blin K."/>
            <person name="Weber T."/>
        </authorList>
    </citation>
    <scope>NUCLEOTIDE SEQUENCE</scope>
    <source>
        <strain evidence="2">NBC_00303</strain>
    </source>
</reference>
<evidence type="ECO:0000313" key="2">
    <source>
        <dbReference type="EMBL" id="WUN80225.1"/>
    </source>
</evidence>
<dbReference type="EMBL" id="CP108036">
    <property type="protein sequence ID" value="WUN80225.1"/>
    <property type="molecule type" value="Genomic_DNA"/>
</dbReference>
<feature type="region of interest" description="Disordered" evidence="1">
    <location>
        <begin position="279"/>
        <end position="386"/>
    </location>
</feature>